<feature type="transmembrane region" description="Helical" evidence="8">
    <location>
        <begin position="63"/>
        <end position="86"/>
    </location>
</feature>
<comment type="similarity">
    <text evidence="2">Belongs to the amino acid-polyamine-organocation (APC) superfamily. Spore germination protein (SGP) (TC 2.A.3.9) family.</text>
</comment>
<feature type="transmembrane region" description="Helical" evidence="8">
    <location>
        <begin position="283"/>
        <end position="302"/>
    </location>
</feature>
<accession>A0A919XD55</accession>
<dbReference type="PANTHER" id="PTHR34975">
    <property type="entry name" value="SPORE GERMINATION PROTEIN A2"/>
    <property type="match status" value="1"/>
</dbReference>
<dbReference type="GO" id="GO:0016020">
    <property type="term" value="C:membrane"/>
    <property type="evidence" value="ECO:0007669"/>
    <property type="project" value="UniProtKB-SubCell"/>
</dbReference>
<organism evidence="9 10">
    <name type="scientific">Paenibacillus albilobatus</name>
    <dbReference type="NCBI Taxonomy" id="2716884"/>
    <lineage>
        <taxon>Bacteria</taxon>
        <taxon>Bacillati</taxon>
        <taxon>Bacillota</taxon>
        <taxon>Bacilli</taxon>
        <taxon>Bacillales</taxon>
        <taxon>Paenibacillaceae</taxon>
        <taxon>Paenibacillus</taxon>
    </lineage>
</organism>
<keyword evidence="6 8" id="KW-1133">Transmembrane helix</keyword>
<evidence type="ECO:0000256" key="2">
    <source>
        <dbReference type="ARBA" id="ARBA00007998"/>
    </source>
</evidence>
<evidence type="ECO:0000256" key="5">
    <source>
        <dbReference type="ARBA" id="ARBA00022692"/>
    </source>
</evidence>
<feature type="transmembrane region" description="Helical" evidence="8">
    <location>
        <begin position="98"/>
        <end position="116"/>
    </location>
</feature>
<dbReference type="NCBIfam" id="TIGR00912">
    <property type="entry name" value="2A0309"/>
    <property type="match status" value="1"/>
</dbReference>
<dbReference type="Proteomes" id="UP000679779">
    <property type="component" value="Unassembled WGS sequence"/>
</dbReference>
<feature type="transmembrane region" description="Helical" evidence="8">
    <location>
        <begin position="314"/>
        <end position="336"/>
    </location>
</feature>
<dbReference type="InterPro" id="IPR004761">
    <property type="entry name" value="Spore_GerAB"/>
</dbReference>
<proteinExistence type="inferred from homology"/>
<evidence type="ECO:0000256" key="8">
    <source>
        <dbReference type="SAM" id="Phobius"/>
    </source>
</evidence>
<keyword evidence="4" id="KW-0309">Germination</keyword>
<dbReference type="Pfam" id="PF03845">
    <property type="entry name" value="Spore_permease"/>
    <property type="match status" value="1"/>
</dbReference>
<feature type="transmembrane region" description="Helical" evidence="8">
    <location>
        <begin position="166"/>
        <end position="186"/>
    </location>
</feature>
<dbReference type="PANTHER" id="PTHR34975:SF2">
    <property type="entry name" value="SPORE GERMINATION PROTEIN A2"/>
    <property type="match status" value="1"/>
</dbReference>
<evidence type="ECO:0000256" key="6">
    <source>
        <dbReference type="ARBA" id="ARBA00022989"/>
    </source>
</evidence>
<keyword evidence="7 8" id="KW-0472">Membrane</keyword>
<dbReference type="GO" id="GO:0009847">
    <property type="term" value="P:spore germination"/>
    <property type="evidence" value="ECO:0007669"/>
    <property type="project" value="InterPro"/>
</dbReference>
<comment type="caution">
    <text evidence="9">The sequence shown here is derived from an EMBL/GenBank/DDBJ whole genome shotgun (WGS) entry which is preliminary data.</text>
</comment>
<keyword evidence="5 8" id="KW-0812">Transmembrane</keyword>
<dbReference type="EMBL" id="BORQ01000001">
    <property type="protein sequence ID" value="GIO29489.1"/>
    <property type="molecule type" value="Genomic_DNA"/>
</dbReference>
<feature type="transmembrane region" description="Helical" evidence="8">
    <location>
        <begin position="253"/>
        <end position="271"/>
    </location>
</feature>
<feature type="transmembrane region" description="Helical" evidence="8">
    <location>
        <begin position="198"/>
        <end position="217"/>
    </location>
</feature>
<sequence length="345" mass="39008">MNGLTSHVVINPMVLDAAGRDAWISVLFATVLLVPWTIMLALFMRRSGQQKLQPWLAEKTSPVLSWILVAPFIIYLYLIGGFTLYHTSSWTISNYLPLTPKVVLVSTLAFVCFYTAKLGIRAIAVGAGILLPLVVSLGIFVSLSNASEKNFNLLVPIFEHGMMPPLRGMLYIGGGFVEILVILSLQHRIKNKVKPWQMIVYGLIISYITLGPIVGGISEFGPEESAKQMESPYEQWRLVKIGDYFEHVDFLSVYQWIAGAFMRISLAQYMLVEMLPFKSRVMANRFTLAVTFSYILIAMFPITQNAFYQMSFKYYFPISLYVNVALSLIWTGISFLPNKRKEEIP</sequence>
<feature type="transmembrane region" description="Helical" evidence="8">
    <location>
        <begin position="22"/>
        <end position="43"/>
    </location>
</feature>
<evidence type="ECO:0000256" key="1">
    <source>
        <dbReference type="ARBA" id="ARBA00004141"/>
    </source>
</evidence>
<evidence type="ECO:0000313" key="10">
    <source>
        <dbReference type="Proteomes" id="UP000679779"/>
    </source>
</evidence>
<evidence type="ECO:0000256" key="3">
    <source>
        <dbReference type="ARBA" id="ARBA00022448"/>
    </source>
</evidence>
<evidence type="ECO:0000256" key="4">
    <source>
        <dbReference type="ARBA" id="ARBA00022544"/>
    </source>
</evidence>
<evidence type="ECO:0000313" key="9">
    <source>
        <dbReference type="EMBL" id="GIO29489.1"/>
    </source>
</evidence>
<reference evidence="9" key="1">
    <citation type="submission" date="2021-03" db="EMBL/GenBank/DDBJ databases">
        <title>Antimicrobial resistance genes in bacteria isolated from Japanese honey, and their potential for conferring macrolide and lincosamide resistance in the American foulbrood pathogen Paenibacillus larvae.</title>
        <authorList>
            <person name="Okamoto M."/>
            <person name="Kumagai M."/>
            <person name="Kanamori H."/>
            <person name="Takamatsu D."/>
        </authorList>
    </citation>
    <scope>NUCLEOTIDE SEQUENCE</scope>
    <source>
        <strain evidence="9">J2TS6</strain>
    </source>
</reference>
<comment type="subcellular location">
    <subcellularLocation>
        <location evidence="1">Membrane</location>
        <topology evidence="1">Multi-pass membrane protein</topology>
    </subcellularLocation>
</comment>
<keyword evidence="3" id="KW-0813">Transport</keyword>
<dbReference type="AlphaFoldDB" id="A0A919XD55"/>
<evidence type="ECO:0000256" key="7">
    <source>
        <dbReference type="ARBA" id="ARBA00023136"/>
    </source>
</evidence>
<protein>
    <submittedName>
        <fullName evidence="9">Spore germination protein KB</fullName>
    </submittedName>
</protein>
<keyword evidence="10" id="KW-1185">Reference proteome</keyword>
<name>A0A919XD55_9BACL</name>
<gene>
    <name evidence="9" type="primary">gerKB_2</name>
    <name evidence="9" type="ORF">J2TS6_06300</name>
</gene>
<feature type="transmembrane region" description="Helical" evidence="8">
    <location>
        <begin position="123"/>
        <end position="146"/>
    </location>
</feature>